<dbReference type="HOGENOM" id="CLU_2258342_0_0_11"/>
<dbReference type="EMBL" id="JDYK01000015">
    <property type="protein sequence ID" value="EWS80481.1"/>
    <property type="molecule type" value="Genomic_DNA"/>
</dbReference>
<name>Z9JRP9_9MICO</name>
<keyword evidence="3" id="KW-1185">Reference proteome</keyword>
<evidence type="ECO:0000256" key="1">
    <source>
        <dbReference type="SAM" id="MobiDB-lite"/>
    </source>
</evidence>
<accession>Z9JRP9</accession>
<feature type="region of interest" description="Disordered" evidence="1">
    <location>
        <begin position="1"/>
        <end position="22"/>
    </location>
</feature>
<sequence length="103" mass="10898">MAVWSSLPPKVPTPRSPASSPKLCPFSRVPRYSARCSRSGTARTKRGSCAMPERSMSTSASPTIRAEELDMPAAGGRVEVISTSAPRSMPGKFASSRAATVRT</sequence>
<protein>
    <submittedName>
        <fullName evidence="2">Uncharacterized protein</fullName>
    </submittedName>
</protein>
<gene>
    <name evidence="2" type="ORF">BF93_03355</name>
</gene>
<feature type="region of interest" description="Disordered" evidence="1">
    <location>
        <begin position="35"/>
        <end position="103"/>
    </location>
</feature>
<dbReference type="AlphaFoldDB" id="Z9JRP9"/>
<organism evidence="2 3">
    <name type="scientific">Brachybacterium phenoliresistens</name>
    <dbReference type="NCBI Taxonomy" id="396014"/>
    <lineage>
        <taxon>Bacteria</taxon>
        <taxon>Bacillati</taxon>
        <taxon>Actinomycetota</taxon>
        <taxon>Actinomycetes</taxon>
        <taxon>Micrococcales</taxon>
        <taxon>Dermabacteraceae</taxon>
        <taxon>Brachybacterium</taxon>
    </lineage>
</organism>
<reference evidence="2 3" key="1">
    <citation type="submission" date="2014-02" db="EMBL/GenBank/DDBJ databases">
        <title>Genome sequence of Brachybacterium phenoliresistens strain W13A50.</title>
        <authorList>
            <person name="Wang X."/>
        </authorList>
    </citation>
    <scope>NUCLEOTIDE SEQUENCE [LARGE SCALE GENOMIC DNA]</scope>
    <source>
        <strain evidence="2 3">W13A50</strain>
    </source>
</reference>
<proteinExistence type="predicted"/>
<evidence type="ECO:0000313" key="2">
    <source>
        <dbReference type="EMBL" id="EWS80481.1"/>
    </source>
</evidence>
<comment type="caution">
    <text evidence="2">The sequence shown here is derived from an EMBL/GenBank/DDBJ whole genome shotgun (WGS) entry which is preliminary data.</text>
</comment>
<dbReference type="Proteomes" id="UP000023067">
    <property type="component" value="Unassembled WGS sequence"/>
</dbReference>
<evidence type="ECO:0000313" key="3">
    <source>
        <dbReference type="Proteomes" id="UP000023067"/>
    </source>
</evidence>